<accession>A0A059B374</accession>
<dbReference type="OMA" id="HEIQHIV"/>
<dbReference type="Pfam" id="PF14223">
    <property type="entry name" value="Retrotran_gag_2"/>
    <property type="match status" value="1"/>
</dbReference>
<reference evidence="1" key="1">
    <citation type="submission" date="2013-07" db="EMBL/GenBank/DDBJ databases">
        <title>The genome of Eucalyptus grandis.</title>
        <authorList>
            <person name="Schmutz J."/>
            <person name="Hayes R."/>
            <person name="Myburg A."/>
            <person name="Tuskan G."/>
            <person name="Grattapaglia D."/>
            <person name="Rokhsar D.S."/>
        </authorList>
    </citation>
    <scope>NUCLEOTIDE SEQUENCE</scope>
    <source>
        <tissue evidence="1">Leaf extractions</tissue>
    </source>
</reference>
<sequence>MEHQVDTAADASISTNPVALPLLPHMSYVHGVAFALTKAEPTNNKLRDQWIHANKVCRHTIISTLSNELFDVYCPYKEAKQIWDSMTAKYTAEDVGRQKFVIGNYNRWEMSDDKEIKTQINEYHKLVEDLKAENINLHEEFLAGLLIEKLPESWNNYKQQLKHKDKQLSLADLIVHIIIEDTTHKEIKAAKAKEIATRANLTLALNDVLHVPNIWANLVSIALLGKVGVKVSFESDKIVMTKNN</sequence>
<dbReference type="AlphaFoldDB" id="A0A059B374"/>
<gene>
    <name evidence="1" type="ORF">EUGRSUZ_H03156</name>
</gene>
<name>A0A059B374_EUCGR</name>
<dbReference type="EMBL" id="KK198760">
    <property type="protein sequence ID" value="KCW60439.1"/>
    <property type="molecule type" value="Genomic_DNA"/>
</dbReference>
<evidence type="ECO:0000313" key="1">
    <source>
        <dbReference type="EMBL" id="KCW60439.1"/>
    </source>
</evidence>
<protein>
    <recommendedName>
        <fullName evidence="2">Retrotransposon Copia-like N-terminal domain-containing protein</fullName>
    </recommendedName>
</protein>
<dbReference type="PANTHER" id="PTHR47592:SF22">
    <property type="entry name" value="MYB_SANT-LIKE DOMAIN-CONTAINING PROTEIN"/>
    <property type="match status" value="1"/>
</dbReference>
<feature type="non-terminal residue" evidence="1">
    <location>
        <position position="244"/>
    </location>
</feature>
<organism evidence="1">
    <name type="scientific">Eucalyptus grandis</name>
    <name type="common">Flooded gum</name>
    <dbReference type="NCBI Taxonomy" id="71139"/>
    <lineage>
        <taxon>Eukaryota</taxon>
        <taxon>Viridiplantae</taxon>
        <taxon>Streptophyta</taxon>
        <taxon>Embryophyta</taxon>
        <taxon>Tracheophyta</taxon>
        <taxon>Spermatophyta</taxon>
        <taxon>Magnoliopsida</taxon>
        <taxon>eudicotyledons</taxon>
        <taxon>Gunneridae</taxon>
        <taxon>Pentapetalae</taxon>
        <taxon>rosids</taxon>
        <taxon>malvids</taxon>
        <taxon>Myrtales</taxon>
        <taxon>Myrtaceae</taxon>
        <taxon>Myrtoideae</taxon>
        <taxon>Eucalypteae</taxon>
        <taxon>Eucalyptus</taxon>
    </lineage>
</organism>
<dbReference type="PANTHER" id="PTHR47592">
    <property type="entry name" value="PBF68 PROTEIN"/>
    <property type="match status" value="1"/>
</dbReference>
<evidence type="ECO:0008006" key="2">
    <source>
        <dbReference type="Google" id="ProtNLM"/>
    </source>
</evidence>
<proteinExistence type="predicted"/>
<dbReference type="InParanoid" id="A0A059B374"/>
<dbReference type="Gramene" id="KCW60439">
    <property type="protein sequence ID" value="KCW60439"/>
    <property type="gene ID" value="EUGRSUZ_H03156"/>
</dbReference>